<organism evidence="1 2">
    <name type="scientific">Thomasclavelia ramosa</name>
    <dbReference type="NCBI Taxonomy" id="1547"/>
    <lineage>
        <taxon>Bacteria</taxon>
        <taxon>Bacillati</taxon>
        <taxon>Bacillota</taxon>
        <taxon>Erysipelotrichia</taxon>
        <taxon>Erysipelotrichales</taxon>
        <taxon>Coprobacillaceae</taxon>
        <taxon>Thomasclavelia</taxon>
    </lineage>
</organism>
<dbReference type="RefSeq" id="WP_272019071.1">
    <property type="nucleotide sequence ID" value="NZ_JAQLKE010000027.1"/>
</dbReference>
<dbReference type="EMBL" id="JAQLKE010000027">
    <property type="protein sequence ID" value="MDB7084892.1"/>
    <property type="molecule type" value="Genomic_DNA"/>
</dbReference>
<sequence length="198" mass="23535">MDKYIKKMREVITNSSEKIIGLEKKRDDYKHFLPEYEKDANDKIDYEIRNIINDSTTEIESIKKEVFNRIDEKCKLNPKDITEDIKLLDHKFKFTKEQLLELIEKYRSNYTMTNAIIEYVASSKNKELDGLEFSLQHEIITKEDKKQCYNDFCNSAINLISNYSLNKNELQKNAYSGFGEDYQISQRYIKILKSCEGY</sequence>
<proteinExistence type="predicted"/>
<protein>
    <submittedName>
        <fullName evidence="1">Uncharacterized protein</fullName>
    </submittedName>
</protein>
<name>A0AB35IRT3_9FIRM</name>
<evidence type="ECO:0000313" key="2">
    <source>
        <dbReference type="Proteomes" id="UP001211987"/>
    </source>
</evidence>
<reference evidence="1" key="1">
    <citation type="submission" date="2023-01" db="EMBL/GenBank/DDBJ databases">
        <title>Human gut microbiome strain richness.</title>
        <authorList>
            <person name="Chen-Liaw A."/>
        </authorList>
    </citation>
    <scope>NUCLEOTIDE SEQUENCE</scope>
    <source>
        <strain evidence="1">1001217st2_G6_1001217B_191108</strain>
    </source>
</reference>
<evidence type="ECO:0000313" key="1">
    <source>
        <dbReference type="EMBL" id="MDB7084892.1"/>
    </source>
</evidence>
<dbReference type="AlphaFoldDB" id="A0AB35IRT3"/>
<comment type="caution">
    <text evidence="1">The sequence shown here is derived from an EMBL/GenBank/DDBJ whole genome shotgun (WGS) entry which is preliminary data.</text>
</comment>
<accession>A0AB35IRT3</accession>
<dbReference type="Proteomes" id="UP001211987">
    <property type="component" value="Unassembled WGS sequence"/>
</dbReference>
<gene>
    <name evidence="1" type="ORF">PM738_13865</name>
</gene>